<evidence type="ECO:0000313" key="3">
    <source>
        <dbReference type="Proteomes" id="UP001218895"/>
    </source>
</evidence>
<sequence>MTKNTFSLKRTNDEAVSTIIEYINITAVLLVMLVIVMIVTNAVLIEGPADTLKYHSFVDIGNGVSARIVDIYVIAPQTGSITTEFDLPDDVAEKEYMIKMDPYLTGASQTIIVSDGNIKSRIAIGGIGATRGVTGNTSGSGINRITYNSGGV</sequence>
<dbReference type="RefSeq" id="WP_278099066.1">
    <property type="nucleotide sequence ID" value="NZ_CP091092.1"/>
</dbReference>
<dbReference type="AlphaFoldDB" id="A0AAF0FKL3"/>
<dbReference type="Proteomes" id="UP001218895">
    <property type="component" value="Chromosome"/>
</dbReference>
<gene>
    <name evidence="2" type="ORF">L1994_08735</name>
</gene>
<protein>
    <submittedName>
        <fullName evidence="2">Uncharacterized protein</fullName>
    </submittedName>
</protein>
<keyword evidence="3" id="KW-1185">Reference proteome</keyword>
<feature type="transmembrane region" description="Helical" evidence="1">
    <location>
        <begin position="22"/>
        <end position="45"/>
    </location>
</feature>
<evidence type="ECO:0000256" key="1">
    <source>
        <dbReference type="SAM" id="Phobius"/>
    </source>
</evidence>
<keyword evidence="1" id="KW-1133">Transmembrane helix</keyword>
<dbReference type="KEGG" id="manq:L1994_08735"/>
<accession>A0AAF0FKL3</accession>
<dbReference type="GeneID" id="79950479"/>
<reference evidence="2" key="1">
    <citation type="submission" date="2022-01" db="EMBL/GenBank/DDBJ databases">
        <title>Complete genome of Methanomicrobium antiquum DSM 21220.</title>
        <authorList>
            <person name="Chen S.-C."/>
            <person name="You Y.-T."/>
            <person name="Zhou Y.-Z."/>
            <person name="Lai M.-C."/>
        </authorList>
    </citation>
    <scope>NUCLEOTIDE SEQUENCE</scope>
    <source>
        <strain evidence="2">DSM 21220</strain>
    </source>
</reference>
<name>A0AAF0FKL3_9EURY</name>
<keyword evidence="1" id="KW-0472">Membrane</keyword>
<keyword evidence="1" id="KW-0812">Transmembrane</keyword>
<evidence type="ECO:0000313" key="2">
    <source>
        <dbReference type="EMBL" id="WFN36228.1"/>
    </source>
</evidence>
<dbReference type="EMBL" id="CP091092">
    <property type="protein sequence ID" value="WFN36228.1"/>
    <property type="molecule type" value="Genomic_DNA"/>
</dbReference>
<organism evidence="2 3">
    <name type="scientific">Methanomicrobium antiquum</name>
    <dbReference type="NCBI Taxonomy" id="487686"/>
    <lineage>
        <taxon>Archaea</taxon>
        <taxon>Methanobacteriati</taxon>
        <taxon>Methanobacteriota</taxon>
        <taxon>Stenosarchaea group</taxon>
        <taxon>Methanomicrobia</taxon>
        <taxon>Methanomicrobiales</taxon>
        <taxon>Methanomicrobiaceae</taxon>
        <taxon>Methanomicrobium</taxon>
    </lineage>
</organism>
<proteinExistence type="predicted"/>